<evidence type="ECO:0000259" key="3">
    <source>
        <dbReference type="PROSITE" id="PS50113"/>
    </source>
</evidence>
<dbReference type="PANTHER" id="PTHR43156:SF2">
    <property type="entry name" value="STAGE II SPORULATION PROTEIN E"/>
    <property type="match status" value="1"/>
</dbReference>
<evidence type="ECO:0000256" key="2">
    <source>
        <dbReference type="SAM" id="Coils"/>
    </source>
</evidence>
<dbReference type="PROSITE" id="PS50113">
    <property type="entry name" value="PAC"/>
    <property type="match status" value="1"/>
</dbReference>
<dbReference type="SMART" id="SM00331">
    <property type="entry name" value="PP2C_SIG"/>
    <property type="match status" value="1"/>
</dbReference>
<dbReference type="InterPro" id="IPR000014">
    <property type="entry name" value="PAS"/>
</dbReference>
<dbReference type="Pfam" id="PF07228">
    <property type="entry name" value="SpoIIE"/>
    <property type="match status" value="1"/>
</dbReference>
<evidence type="ECO:0000313" key="5">
    <source>
        <dbReference type="Proteomes" id="UP001057702"/>
    </source>
</evidence>
<comment type="caution">
    <text evidence="4">The sequence shown here is derived from an EMBL/GenBank/DDBJ whole genome shotgun (WGS) entry which is preliminary data.</text>
</comment>
<dbReference type="Pfam" id="PF08447">
    <property type="entry name" value="PAS_3"/>
    <property type="match status" value="1"/>
</dbReference>
<gene>
    <name evidence="4" type="ORF">NGB36_23970</name>
</gene>
<feature type="domain" description="PAC" evidence="3">
    <location>
        <begin position="173"/>
        <end position="225"/>
    </location>
</feature>
<keyword evidence="5" id="KW-1185">Reference proteome</keyword>
<keyword evidence="2" id="KW-0175">Coiled coil</keyword>
<dbReference type="CDD" id="cd00130">
    <property type="entry name" value="PAS"/>
    <property type="match status" value="1"/>
</dbReference>
<proteinExistence type="predicted"/>
<protein>
    <submittedName>
        <fullName evidence="4">SpoIIE family protein phosphatase</fullName>
    </submittedName>
</protein>
<evidence type="ECO:0000256" key="1">
    <source>
        <dbReference type="ARBA" id="ARBA00022801"/>
    </source>
</evidence>
<accession>A0ABT1Q0Z7</accession>
<evidence type="ECO:0000313" key="4">
    <source>
        <dbReference type="EMBL" id="MCQ4083571.1"/>
    </source>
</evidence>
<dbReference type="InterPro" id="IPR001610">
    <property type="entry name" value="PAC"/>
</dbReference>
<dbReference type="NCBIfam" id="TIGR00229">
    <property type="entry name" value="sensory_box"/>
    <property type="match status" value="1"/>
</dbReference>
<dbReference type="SUPFAM" id="SSF55785">
    <property type="entry name" value="PYP-like sensor domain (PAS domain)"/>
    <property type="match status" value="1"/>
</dbReference>
<dbReference type="RefSeq" id="WP_255922540.1">
    <property type="nucleotide sequence ID" value="NZ_JANFNG010000023.1"/>
</dbReference>
<dbReference type="EMBL" id="JANFNG010000023">
    <property type="protein sequence ID" value="MCQ4083571.1"/>
    <property type="molecule type" value="Genomic_DNA"/>
</dbReference>
<dbReference type="Proteomes" id="UP001057702">
    <property type="component" value="Unassembled WGS sequence"/>
</dbReference>
<reference evidence="4" key="1">
    <citation type="submission" date="2022-06" db="EMBL/GenBank/DDBJ databases">
        <title>Draft genome sequence of Streptomyces sp. RB6PN25 isolated from peat swamp forest in Thailand.</title>
        <authorList>
            <person name="Duangmal K."/>
            <person name="Klaysubun C."/>
        </authorList>
    </citation>
    <scope>NUCLEOTIDE SEQUENCE</scope>
    <source>
        <strain evidence="4">RB6PN25</strain>
    </source>
</reference>
<dbReference type="Gene3D" id="3.30.450.20">
    <property type="entry name" value="PAS domain"/>
    <property type="match status" value="1"/>
</dbReference>
<organism evidence="4 5">
    <name type="scientific">Streptomyces humicola</name>
    <dbReference type="NCBI Taxonomy" id="2953240"/>
    <lineage>
        <taxon>Bacteria</taxon>
        <taxon>Bacillati</taxon>
        <taxon>Actinomycetota</taxon>
        <taxon>Actinomycetes</taxon>
        <taxon>Kitasatosporales</taxon>
        <taxon>Streptomycetaceae</taxon>
        <taxon>Streptomyces</taxon>
    </lineage>
</organism>
<dbReference type="InterPro" id="IPR036457">
    <property type="entry name" value="PPM-type-like_dom_sf"/>
</dbReference>
<dbReference type="Gene3D" id="2.10.70.100">
    <property type="match status" value="1"/>
</dbReference>
<dbReference type="InterPro" id="IPR035965">
    <property type="entry name" value="PAS-like_dom_sf"/>
</dbReference>
<dbReference type="InterPro" id="IPR001932">
    <property type="entry name" value="PPM-type_phosphatase-like_dom"/>
</dbReference>
<sequence>MPSHPHADHAAVPSPDPGVVDALISQARELRGQLDAVRVVPSADEDDPHRRWQRALCDLAVHHLDNLGEHLGQLKEELAPEEGVAYPAYAPDEPGTELPPGPAGVRALGRAGSAEWNLLTDEVTWSDELYRIFGRTRKDGPLTLDELPSWLFAEDQQSLTTMVTACLVDGRPIDGEFRIVRPDGSVRTVHMVGEPVLDADGGTASMWAVLRDVSELRRSQRTLRETRDSLQRQRQIAQAEHRLAVELQEAVLPPWRGPLRFPLEGGSVALDLAARYFPSATGALIGGDWYDAMQLPDGATLLTVGDLTGHGVAATSGMAMLLGALRGMAVTGMAPGPLMNALNQLLDRSAQPALGSALCCRYEAETHALTWSQAGHPAPLLFRDGAGRALDAPEGVLLGATSGAAYGQARAQLLPGDLLVLHTDGIAPRRASLADPVGAADGDTTRLLGLATRFAECRSAQDCVRVVVEELDTPERERDACVLIARVS</sequence>
<name>A0ABT1Q0Z7_9ACTN</name>
<dbReference type="PANTHER" id="PTHR43156">
    <property type="entry name" value="STAGE II SPORULATION PROTEIN E-RELATED"/>
    <property type="match status" value="1"/>
</dbReference>
<dbReference type="InterPro" id="IPR000700">
    <property type="entry name" value="PAS-assoc_C"/>
</dbReference>
<feature type="coiled-coil region" evidence="2">
    <location>
        <begin position="213"/>
        <end position="240"/>
    </location>
</feature>
<keyword evidence="1" id="KW-0378">Hydrolase</keyword>
<dbReference type="SMART" id="SM00086">
    <property type="entry name" value="PAC"/>
    <property type="match status" value="1"/>
</dbReference>
<dbReference type="InterPro" id="IPR013655">
    <property type="entry name" value="PAS_fold_3"/>
</dbReference>
<dbReference type="Gene3D" id="3.60.40.10">
    <property type="entry name" value="PPM-type phosphatase domain"/>
    <property type="match status" value="1"/>
</dbReference>
<dbReference type="InterPro" id="IPR052016">
    <property type="entry name" value="Bact_Sigma-Reg"/>
</dbReference>